<organism evidence="1 2">
    <name type="scientific">Candidatus Ryanbacteria bacterium RIFCSPLOWO2_02_FULL_47_14</name>
    <dbReference type="NCBI Taxonomy" id="1802129"/>
    <lineage>
        <taxon>Bacteria</taxon>
        <taxon>Candidatus Ryaniibacteriota</taxon>
    </lineage>
</organism>
<evidence type="ECO:0000313" key="2">
    <source>
        <dbReference type="Proteomes" id="UP000177954"/>
    </source>
</evidence>
<comment type="caution">
    <text evidence="1">The sequence shown here is derived from an EMBL/GenBank/DDBJ whole genome shotgun (WGS) entry which is preliminary data.</text>
</comment>
<dbReference type="Proteomes" id="UP000177954">
    <property type="component" value="Unassembled WGS sequence"/>
</dbReference>
<evidence type="ECO:0008006" key="3">
    <source>
        <dbReference type="Google" id="ProtNLM"/>
    </source>
</evidence>
<sequence>MKLVSLNTWTGKIFEPLIEFITVHKDADIFCFQEIFRTPIGKKGSRGAGCRAAGAALEVSSRIFAEKSSDFVQRLGARSNY</sequence>
<accession>A0A1G2H279</accession>
<dbReference type="EMBL" id="MHNZ01000013">
    <property type="protein sequence ID" value="OGZ56596.1"/>
    <property type="molecule type" value="Genomic_DNA"/>
</dbReference>
<reference evidence="1 2" key="1">
    <citation type="journal article" date="2016" name="Nat. Commun.">
        <title>Thousands of microbial genomes shed light on interconnected biogeochemical processes in an aquifer system.</title>
        <authorList>
            <person name="Anantharaman K."/>
            <person name="Brown C.T."/>
            <person name="Hug L.A."/>
            <person name="Sharon I."/>
            <person name="Castelle C.J."/>
            <person name="Probst A.J."/>
            <person name="Thomas B.C."/>
            <person name="Singh A."/>
            <person name="Wilkins M.J."/>
            <person name="Karaoz U."/>
            <person name="Brodie E.L."/>
            <person name="Williams K.H."/>
            <person name="Hubbard S.S."/>
            <person name="Banfield J.F."/>
        </authorList>
    </citation>
    <scope>NUCLEOTIDE SEQUENCE [LARGE SCALE GENOMIC DNA]</scope>
</reference>
<dbReference type="STRING" id="1802129.A3J04_01970"/>
<dbReference type="AlphaFoldDB" id="A0A1G2H279"/>
<proteinExistence type="predicted"/>
<name>A0A1G2H279_9BACT</name>
<gene>
    <name evidence="1" type="ORF">A3J04_01970</name>
</gene>
<evidence type="ECO:0000313" key="1">
    <source>
        <dbReference type="EMBL" id="OGZ56596.1"/>
    </source>
</evidence>
<protein>
    <recommendedName>
        <fullName evidence="3">Endonuclease/exonuclease/phosphatase domain-containing protein</fullName>
    </recommendedName>
</protein>